<name>A0A1T2D8V9_SOVGS</name>
<organism evidence="5 6">
    <name type="scientific">Solemya velum gill symbiont</name>
    <dbReference type="NCBI Taxonomy" id="2340"/>
    <lineage>
        <taxon>Bacteria</taxon>
        <taxon>Pseudomonadati</taxon>
        <taxon>Pseudomonadota</taxon>
        <taxon>Gammaproteobacteria</taxon>
        <taxon>sulfur-oxidizing symbionts</taxon>
    </lineage>
</organism>
<comment type="function">
    <text evidence="4">Antitoxin component of a type II toxin-antitoxin (TA) system. Neutralizes the effect of toxin ParE.</text>
</comment>
<dbReference type="Gene3D" id="6.10.10.120">
    <property type="entry name" value="Antitoxin ParD1-like"/>
    <property type="match status" value="1"/>
</dbReference>
<evidence type="ECO:0000313" key="5">
    <source>
        <dbReference type="EMBL" id="OOY35286.1"/>
    </source>
</evidence>
<evidence type="ECO:0000256" key="3">
    <source>
        <dbReference type="ARBA" id="ARBA00022649"/>
    </source>
</evidence>
<dbReference type="InterPro" id="IPR010985">
    <property type="entry name" value="Ribbon_hlx_hlx"/>
</dbReference>
<protein>
    <recommendedName>
        <fullName evidence="2">Antitoxin ParD</fullName>
    </recommendedName>
</protein>
<gene>
    <name evidence="5" type="ORF">BOV88_06095</name>
</gene>
<dbReference type="AlphaFoldDB" id="A0A1T2D8V9"/>
<accession>A0A1T2D8V9</accession>
<evidence type="ECO:0000313" key="6">
    <source>
        <dbReference type="Proteomes" id="UP000190962"/>
    </source>
</evidence>
<dbReference type="Proteomes" id="UP000190962">
    <property type="component" value="Unassembled WGS sequence"/>
</dbReference>
<dbReference type="PANTHER" id="PTHR36582">
    <property type="entry name" value="ANTITOXIN PARD"/>
    <property type="match status" value="1"/>
</dbReference>
<dbReference type="RefSeq" id="WP_078452942.1">
    <property type="nucleotide sequence ID" value="NZ_MPNX01000006.1"/>
</dbReference>
<evidence type="ECO:0000256" key="1">
    <source>
        <dbReference type="ARBA" id="ARBA00008580"/>
    </source>
</evidence>
<evidence type="ECO:0000256" key="2">
    <source>
        <dbReference type="ARBA" id="ARBA00017940"/>
    </source>
</evidence>
<dbReference type="NCBIfam" id="TIGR02606">
    <property type="entry name" value="antidote_CC2985"/>
    <property type="match status" value="1"/>
</dbReference>
<reference evidence="5 6" key="1">
    <citation type="submission" date="2016-11" db="EMBL/GenBank/DDBJ databases">
        <title>Mixed transmission modes and dynamic genome evolution in an obligate animal-bacterial symbiosis.</title>
        <authorList>
            <person name="Russell S.L."/>
            <person name="Corbett-Detig R.B."/>
            <person name="Cavanaugh C.M."/>
        </authorList>
    </citation>
    <scope>NUCLEOTIDE SEQUENCE [LARGE SCALE GENOMIC DNA]</scope>
    <source>
        <strain evidence="5">MA-KB16</strain>
    </source>
</reference>
<dbReference type="PANTHER" id="PTHR36582:SF2">
    <property type="entry name" value="ANTITOXIN PARD"/>
    <property type="match status" value="1"/>
</dbReference>
<dbReference type="EMBL" id="MPNX01000006">
    <property type="protein sequence ID" value="OOY35286.1"/>
    <property type="molecule type" value="Genomic_DNA"/>
</dbReference>
<keyword evidence="3" id="KW-1277">Toxin-antitoxin system</keyword>
<proteinExistence type="inferred from homology"/>
<dbReference type="SUPFAM" id="SSF47598">
    <property type="entry name" value="Ribbon-helix-helix"/>
    <property type="match status" value="1"/>
</dbReference>
<dbReference type="GO" id="GO:0006355">
    <property type="term" value="P:regulation of DNA-templated transcription"/>
    <property type="evidence" value="ECO:0007669"/>
    <property type="project" value="InterPro"/>
</dbReference>
<dbReference type="InterPro" id="IPR022789">
    <property type="entry name" value="ParD"/>
</dbReference>
<dbReference type="InterPro" id="IPR038296">
    <property type="entry name" value="ParD_sf"/>
</dbReference>
<sequence length="85" mass="9625">MHVSLTAELESRVKAKVESGLYNNASEVIREALRFMDTHEDWIHEVKLARLREQLKVGTDQLDRGEGIAIESKSALDSLFDDIKA</sequence>
<comment type="similarity">
    <text evidence="1">Belongs to the ParD antitoxin family.</text>
</comment>
<comment type="caution">
    <text evidence="5">The sequence shown here is derived from an EMBL/GenBank/DDBJ whole genome shotgun (WGS) entry which is preliminary data.</text>
</comment>
<dbReference type="Pfam" id="PF03693">
    <property type="entry name" value="ParD_antitoxin"/>
    <property type="match status" value="1"/>
</dbReference>
<evidence type="ECO:0000256" key="4">
    <source>
        <dbReference type="ARBA" id="ARBA00037106"/>
    </source>
</evidence>